<evidence type="ECO:0000313" key="5">
    <source>
        <dbReference type="Proteomes" id="UP001156856"/>
    </source>
</evidence>
<reference evidence="3" key="1">
    <citation type="journal article" date="2014" name="Int. J. Syst. Evol. Microbiol.">
        <title>Complete genome of a new Firmicutes species belonging to the dominant human colonic microbiota ('Ruminococcus bicirculans') reveals two chromosomes and a selective capacity to utilize plant glucans.</title>
        <authorList>
            <consortium name="NISC Comparative Sequencing Program"/>
            <person name="Wegmann U."/>
            <person name="Louis P."/>
            <person name="Goesmann A."/>
            <person name="Henrissat B."/>
            <person name="Duncan S.H."/>
            <person name="Flint H.J."/>
        </authorList>
    </citation>
    <scope>NUCLEOTIDE SEQUENCE</scope>
    <source>
        <strain evidence="3">NBRC 107715</strain>
    </source>
</reference>
<evidence type="ECO:0000313" key="2">
    <source>
        <dbReference type="EMBL" id="GEP07197.1"/>
    </source>
</evidence>
<dbReference type="EMBL" id="BSPK01000082">
    <property type="protein sequence ID" value="GLS65791.1"/>
    <property type="molecule type" value="Genomic_DNA"/>
</dbReference>
<comment type="caution">
    <text evidence="2">The sequence shown here is derived from an EMBL/GenBank/DDBJ whole genome shotgun (WGS) entry which is preliminary data.</text>
</comment>
<reference evidence="2 4" key="3">
    <citation type="submission" date="2019-07" db="EMBL/GenBank/DDBJ databases">
        <title>Whole genome shotgun sequence of Methylobacterium oxalidis NBRC 107715.</title>
        <authorList>
            <person name="Hosoyama A."/>
            <person name="Uohara A."/>
            <person name="Ohji S."/>
            <person name="Ichikawa N."/>
        </authorList>
    </citation>
    <scope>NUCLEOTIDE SEQUENCE [LARGE SCALE GENOMIC DNA]</scope>
    <source>
        <strain evidence="2 4">NBRC 107715</strain>
    </source>
</reference>
<evidence type="ECO:0000313" key="4">
    <source>
        <dbReference type="Proteomes" id="UP000321960"/>
    </source>
</evidence>
<gene>
    <name evidence="3" type="ORF">GCM10007888_41730</name>
    <name evidence="2" type="ORF">MOX02_52350</name>
</gene>
<keyword evidence="5" id="KW-1185">Reference proteome</keyword>
<dbReference type="RefSeq" id="WP_170267992.1">
    <property type="nucleotide sequence ID" value="NZ_BJZU01000140.1"/>
</dbReference>
<dbReference type="EMBL" id="BJZU01000140">
    <property type="protein sequence ID" value="GEP07197.1"/>
    <property type="molecule type" value="Genomic_DNA"/>
</dbReference>
<name>A0A512JB63_9HYPH</name>
<feature type="region of interest" description="Disordered" evidence="1">
    <location>
        <begin position="200"/>
        <end position="220"/>
    </location>
</feature>
<feature type="region of interest" description="Disordered" evidence="1">
    <location>
        <begin position="143"/>
        <end position="173"/>
    </location>
</feature>
<reference evidence="3" key="4">
    <citation type="submission" date="2023-01" db="EMBL/GenBank/DDBJ databases">
        <title>Draft genome sequence of Methylobacterium oxalidis strain NBRC 107715.</title>
        <authorList>
            <person name="Sun Q."/>
            <person name="Mori K."/>
        </authorList>
    </citation>
    <scope>NUCLEOTIDE SEQUENCE</scope>
    <source>
        <strain evidence="3">NBRC 107715</strain>
    </source>
</reference>
<sequence length="371" mass="39924">MVVAGLTIEIRLVRLARADAMITHAITPRGEGETASRTLLGTPEDLLADLARRIDLARIVTCTGVAKRLAWTQMIAAISAVTGPDDRDALPVWIEAVSQALLQRFGDRIAAMILHLDGVRPVIEAILIPDDPGLHARRAFDPSFREPTAGAGRRGARVEGAPDEASSIGPDRPRHAAERVIEITLPLVLTGTLTDQGSQSKLSARASAEERTADPLPSESVLANRSIADANVMADADATCLPDYPARKALWRLEHPTLGYPWLPQDLIPIASAMRINPSGAHVASQEGWSCWEAAWPRTHDRRPVVSATSATGGHSYMTTRLVKDRGWCPLAQGATWPPWSVASPRCSNTSQAIIESSRPGLVAMITRSTP</sequence>
<dbReference type="AlphaFoldDB" id="A0A512JB63"/>
<evidence type="ECO:0000313" key="3">
    <source>
        <dbReference type="EMBL" id="GLS65791.1"/>
    </source>
</evidence>
<dbReference type="Proteomes" id="UP000321960">
    <property type="component" value="Unassembled WGS sequence"/>
</dbReference>
<protein>
    <submittedName>
        <fullName evidence="2">Uncharacterized protein</fullName>
    </submittedName>
</protein>
<dbReference type="Proteomes" id="UP001156856">
    <property type="component" value="Unassembled WGS sequence"/>
</dbReference>
<organism evidence="2 4">
    <name type="scientific">Methylobacterium oxalidis</name>
    <dbReference type="NCBI Taxonomy" id="944322"/>
    <lineage>
        <taxon>Bacteria</taxon>
        <taxon>Pseudomonadati</taxon>
        <taxon>Pseudomonadota</taxon>
        <taxon>Alphaproteobacteria</taxon>
        <taxon>Hyphomicrobiales</taxon>
        <taxon>Methylobacteriaceae</taxon>
        <taxon>Methylobacterium</taxon>
    </lineage>
</organism>
<reference evidence="5" key="2">
    <citation type="journal article" date="2019" name="Int. J. Syst. Evol. Microbiol.">
        <title>The Global Catalogue of Microorganisms (GCM) 10K type strain sequencing project: providing services to taxonomists for standard genome sequencing and annotation.</title>
        <authorList>
            <consortium name="The Broad Institute Genomics Platform"/>
            <consortium name="The Broad Institute Genome Sequencing Center for Infectious Disease"/>
            <person name="Wu L."/>
            <person name="Ma J."/>
        </authorList>
    </citation>
    <scope>NUCLEOTIDE SEQUENCE [LARGE SCALE GENOMIC DNA]</scope>
    <source>
        <strain evidence="5">NBRC 107715</strain>
    </source>
</reference>
<accession>A0A512JB63</accession>
<proteinExistence type="predicted"/>
<evidence type="ECO:0000256" key="1">
    <source>
        <dbReference type="SAM" id="MobiDB-lite"/>
    </source>
</evidence>